<evidence type="ECO:0000313" key="1">
    <source>
        <dbReference type="EMBL" id="QHT90737.1"/>
    </source>
</evidence>
<sequence length="639" mass="69529">MTDVSGCKFGNNNIAFYLQGVSITPSADLTYEYFTTASLPSSTPLRRVWQFQSQGTLSQTSTLLLDYTEAHFKCPEYNITFEGALNGTFIVHNQTFSANRFISYELVSDYVLQLTVRIPKKILECYGVGKIQNYYFTININDAATATTNYAYIECPPIPKTANYGIALSGGGSVAFSGSIGFFRGLLSMKSQLPYFFQTEASASSVSGSSWLCSQLFYSKLSTDELLGDYLPPEQCTLDALASSNKSNLQFAGQCIVNINIVNTMLSLLLKYPANQLWIQAISKIFLEPYQLTNALVESPQLPISAMNQIPASYQIIQNTRGPDFPSSIINGTLAQPEYSTLGYVSVYFSDTTTGVSATIPSSTSNTSVGGVLVQSFSGGCDAVSSCPTQTYQNVSMPTTQPYFTLADMTGISSSAFVVEVEKIFPLKGLIPIVNLWSPTSLVNVPCEMGDGGINSSAGVLALLAKSMKKVFLFYTRTQSDSPTTLPTLQKLFGVYPTTTSSDPNPNSIQVFDKADYTAFQTQIESTYASGGPTWSRMTLNVLENTLNSVPGNYAVDFTVLVTNPCSNYSSLLPEETQKAILTPAFPSFPNYPLVFANSKTNILSLTLAQINLLANYVQWAVTTDPLRSVLLDMYSSLS</sequence>
<dbReference type="Gene3D" id="3.40.1090.10">
    <property type="entry name" value="Cytosolic phospholipase A2 catalytic domain"/>
    <property type="match status" value="1"/>
</dbReference>
<name>A0A6C0IE98_9ZZZZ</name>
<dbReference type="AlphaFoldDB" id="A0A6C0IE98"/>
<proteinExistence type="predicted"/>
<dbReference type="EMBL" id="MN740157">
    <property type="protein sequence ID" value="QHT90737.1"/>
    <property type="molecule type" value="Genomic_DNA"/>
</dbReference>
<organism evidence="1">
    <name type="scientific">viral metagenome</name>
    <dbReference type="NCBI Taxonomy" id="1070528"/>
    <lineage>
        <taxon>unclassified sequences</taxon>
        <taxon>metagenomes</taxon>
        <taxon>organismal metagenomes</taxon>
    </lineage>
</organism>
<protein>
    <submittedName>
        <fullName evidence="1">Uncharacterized protein</fullName>
    </submittedName>
</protein>
<accession>A0A6C0IE98</accession>
<reference evidence="1" key="1">
    <citation type="journal article" date="2020" name="Nature">
        <title>Giant virus diversity and host interactions through global metagenomics.</title>
        <authorList>
            <person name="Schulz F."/>
            <person name="Roux S."/>
            <person name="Paez-Espino D."/>
            <person name="Jungbluth S."/>
            <person name="Walsh D.A."/>
            <person name="Denef V.J."/>
            <person name="McMahon K.D."/>
            <person name="Konstantinidis K.T."/>
            <person name="Eloe-Fadrosh E.A."/>
            <person name="Kyrpides N.C."/>
            <person name="Woyke T."/>
        </authorList>
    </citation>
    <scope>NUCLEOTIDE SEQUENCE</scope>
    <source>
        <strain evidence="1">GVMAG-M-3300023184-71</strain>
    </source>
</reference>